<dbReference type="InterPro" id="IPR017907">
    <property type="entry name" value="Znf_RING_CS"/>
</dbReference>
<evidence type="ECO:0000313" key="6">
    <source>
        <dbReference type="EMBL" id="CAL4183174.1"/>
    </source>
</evidence>
<comment type="caution">
    <text evidence="6">The sequence shown here is derived from an EMBL/GenBank/DDBJ whole genome shotgun (WGS) entry which is preliminary data.</text>
</comment>
<name>A0AAV2SFI5_MEGNR</name>
<accession>A0AAV2SFI5</accession>
<dbReference type="SUPFAM" id="SSF57850">
    <property type="entry name" value="RING/U-box"/>
    <property type="match status" value="1"/>
</dbReference>
<reference evidence="6 7" key="1">
    <citation type="submission" date="2024-05" db="EMBL/GenBank/DDBJ databases">
        <authorList>
            <person name="Wallberg A."/>
        </authorList>
    </citation>
    <scope>NUCLEOTIDE SEQUENCE [LARGE SCALE GENOMIC DNA]</scope>
</reference>
<evidence type="ECO:0000256" key="2">
    <source>
        <dbReference type="ARBA" id="ARBA00022771"/>
    </source>
</evidence>
<dbReference type="Pfam" id="PF13639">
    <property type="entry name" value="zf-RING_2"/>
    <property type="match status" value="1"/>
</dbReference>
<dbReference type="Gene3D" id="3.30.40.10">
    <property type="entry name" value="Zinc/RING finger domain, C3HC4 (zinc finger)"/>
    <property type="match status" value="1"/>
</dbReference>
<dbReference type="AlphaFoldDB" id="A0AAV2SFI5"/>
<dbReference type="InterPro" id="IPR013083">
    <property type="entry name" value="Znf_RING/FYVE/PHD"/>
</dbReference>
<evidence type="ECO:0000313" key="7">
    <source>
        <dbReference type="Proteomes" id="UP001497623"/>
    </source>
</evidence>
<dbReference type="GO" id="GO:0008270">
    <property type="term" value="F:zinc ion binding"/>
    <property type="evidence" value="ECO:0007669"/>
    <property type="project" value="UniProtKB-KW"/>
</dbReference>
<feature type="non-terminal residue" evidence="6">
    <location>
        <position position="1"/>
    </location>
</feature>
<dbReference type="PROSITE" id="PS00518">
    <property type="entry name" value="ZF_RING_1"/>
    <property type="match status" value="1"/>
</dbReference>
<feature type="domain" description="RING-type" evidence="5">
    <location>
        <begin position="5"/>
        <end position="48"/>
    </location>
</feature>
<dbReference type="InterPro" id="IPR001841">
    <property type="entry name" value="Znf_RING"/>
</dbReference>
<dbReference type="Proteomes" id="UP001497623">
    <property type="component" value="Unassembled WGS sequence"/>
</dbReference>
<dbReference type="PANTHER" id="PTHR25462">
    <property type="entry name" value="BONUS, ISOFORM C-RELATED"/>
    <property type="match status" value="1"/>
</dbReference>
<organism evidence="6 7">
    <name type="scientific">Meganyctiphanes norvegica</name>
    <name type="common">Northern krill</name>
    <name type="synonym">Thysanopoda norvegica</name>
    <dbReference type="NCBI Taxonomy" id="48144"/>
    <lineage>
        <taxon>Eukaryota</taxon>
        <taxon>Metazoa</taxon>
        <taxon>Ecdysozoa</taxon>
        <taxon>Arthropoda</taxon>
        <taxon>Crustacea</taxon>
        <taxon>Multicrustacea</taxon>
        <taxon>Malacostraca</taxon>
        <taxon>Eumalacostraca</taxon>
        <taxon>Eucarida</taxon>
        <taxon>Euphausiacea</taxon>
        <taxon>Euphausiidae</taxon>
        <taxon>Meganyctiphanes</taxon>
    </lineage>
</organism>
<dbReference type="PANTHER" id="PTHR25462:SF291">
    <property type="entry name" value="E3 UBIQUITIN-PROTEIN LIGASE TRIM45"/>
    <property type="match status" value="1"/>
</dbReference>
<evidence type="ECO:0000256" key="3">
    <source>
        <dbReference type="ARBA" id="ARBA00022833"/>
    </source>
</evidence>
<keyword evidence="7" id="KW-1185">Reference proteome</keyword>
<dbReference type="PROSITE" id="PS50089">
    <property type="entry name" value="ZF_RING_2"/>
    <property type="match status" value="1"/>
</dbReference>
<evidence type="ECO:0000259" key="5">
    <source>
        <dbReference type="PROSITE" id="PS50089"/>
    </source>
</evidence>
<evidence type="ECO:0000256" key="4">
    <source>
        <dbReference type="PROSITE-ProRule" id="PRU00175"/>
    </source>
</evidence>
<protein>
    <recommendedName>
        <fullName evidence="5">RING-type domain-containing protein</fullName>
    </recommendedName>
</protein>
<keyword evidence="2 4" id="KW-0863">Zinc-finger</keyword>
<dbReference type="SUPFAM" id="SSF57845">
    <property type="entry name" value="B-box zinc-binding domain"/>
    <property type="match status" value="1"/>
</dbReference>
<gene>
    <name evidence="6" type="ORF">MNOR_LOCUS35666</name>
</gene>
<dbReference type="EMBL" id="CAXKWB010060557">
    <property type="protein sequence ID" value="CAL4183174.1"/>
    <property type="molecule type" value="Genomic_DNA"/>
</dbReference>
<keyword evidence="1" id="KW-0479">Metal-binding</keyword>
<evidence type="ECO:0000256" key="1">
    <source>
        <dbReference type="ARBA" id="ARBA00022723"/>
    </source>
</evidence>
<proteinExistence type="predicted"/>
<dbReference type="GO" id="GO:0061630">
    <property type="term" value="F:ubiquitin protein ligase activity"/>
    <property type="evidence" value="ECO:0007669"/>
    <property type="project" value="TreeGrafter"/>
</dbReference>
<dbReference type="Gene3D" id="3.30.160.60">
    <property type="entry name" value="Classic Zinc Finger"/>
    <property type="match status" value="1"/>
</dbReference>
<dbReference type="SMART" id="SM00184">
    <property type="entry name" value="RING"/>
    <property type="match status" value="1"/>
</dbReference>
<keyword evidence="3" id="KW-0862">Zinc</keyword>
<dbReference type="InterPro" id="IPR047153">
    <property type="entry name" value="TRIM45/56/19-like"/>
</dbReference>
<sequence>AGIECEICCNYFDETERRPKNLPCGHTFCLACMETSFANGNKLCHLCRTPHKAETIDNLPFNFRLEELIRSKYNPLLCKTEEDEGFSHGKCFKHANNELLFLCQTHNLYICAKCILDDHKLGDCQLKSYKGEFLERKTTKKEQVDISIAICETTIKSLKGKICIKSNDIQSATKEIGRLQSLINSKKEDIKRDIEIQDMLCTGGPHQI</sequence>